<dbReference type="InterPro" id="IPR011016">
    <property type="entry name" value="Znf_RING-CH"/>
</dbReference>
<feature type="transmembrane region" description="Helical" evidence="14">
    <location>
        <begin position="419"/>
        <end position="444"/>
    </location>
</feature>
<evidence type="ECO:0000256" key="7">
    <source>
        <dbReference type="ARBA" id="ARBA00022771"/>
    </source>
</evidence>
<proteinExistence type="predicted"/>
<feature type="chain" id="PRO_5042178288" description="RING-type E3 ubiquitin transferase" evidence="15">
    <location>
        <begin position="48"/>
        <end position="445"/>
    </location>
</feature>
<keyword evidence="7 12" id="KW-0863">Zinc-finger</keyword>
<name>A0AAD9LRM5_9STRA</name>
<dbReference type="SUPFAM" id="SSF52025">
    <property type="entry name" value="PA domain"/>
    <property type="match status" value="1"/>
</dbReference>
<evidence type="ECO:0000256" key="10">
    <source>
        <dbReference type="ARBA" id="ARBA00022989"/>
    </source>
</evidence>
<dbReference type="SUPFAM" id="SSF57850">
    <property type="entry name" value="RING/U-box"/>
    <property type="match status" value="1"/>
</dbReference>
<evidence type="ECO:0000256" key="15">
    <source>
        <dbReference type="SAM" id="SignalP"/>
    </source>
</evidence>
<keyword evidence="6" id="KW-0479">Metal-binding</keyword>
<dbReference type="Gene3D" id="3.50.30.30">
    <property type="match status" value="1"/>
</dbReference>
<dbReference type="CDD" id="cd04818">
    <property type="entry name" value="PA_subtilisin_1"/>
    <property type="match status" value="1"/>
</dbReference>
<evidence type="ECO:0000256" key="1">
    <source>
        <dbReference type="ARBA" id="ARBA00000900"/>
    </source>
</evidence>
<feature type="domain" description="RING-type" evidence="16">
    <location>
        <begin position="342"/>
        <end position="384"/>
    </location>
</feature>
<protein>
    <recommendedName>
        <fullName evidence="3">RING-type E3 ubiquitin transferase</fullName>
        <ecNumber evidence="3">2.3.2.27</ecNumber>
    </recommendedName>
</protein>
<keyword evidence="8" id="KW-0833">Ubl conjugation pathway</keyword>
<dbReference type="PANTHER" id="PTHR45977">
    <property type="entry name" value="TARGET OF ERK KINASE MPK-1"/>
    <property type="match status" value="1"/>
</dbReference>
<feature type="signal peptide" evidence="15">
    <location>
        <begin position="1"/>
        <end position="47"/>
    </location>
</feature>
<evidence type="ECO:0000256" key="13">
    <source>
        <dbReference type="SAM" id="MobiDB-lite"/>
    </source>
</evidence>
<keyword evidence="5 14" id="KW-0812">Transmembrane</keyword>
<evidence type="ECO:0000313" key="17">
    <source>
        <dbReference type="EMBL" id="KAK1947240.1"/>
    </source>
</evidence>
<keyword evidence="9" id="KW-0862">Zinc</keyword>
<evidence type="ECO:0000256" key="9">
    <source>
        <dbReference type="ARBA" id="ARBA00022833"/>
    </source>
</evidence>
<dbReference type="AlphaFoldDB" id="A0AAD9LRM5"/>
<dbReference type="Pfam" id="PF02225">
    <property type="entry name" value="PA"/>
    <property type="match status" value="1"/>
</dbReference>
<dbReference type="InterPro" id="IPR013083">
    <property type="entry name" value="Znf_RING/FYVE/PHD"/>
</dbReference>
<keyword evidence="11 14" id="KW-0472">Membrane</keyword>
<feature type="transmembrane region" description="Helical" evidence="14">
    <location>
        <begin position="204"/>
        <end position="229"/>
    </location>
</feature>
<dbReference type="GO" id="GO:0016567">
    <property type="term" value="P:protein ubiquitination"/>
    <property type="evidence" value="ECO:0007669"/>
    <property type="project" value="TreeGrafter"/>
</dbReference>
<dbReference type="GO" id="GO:0008270">
    <property type="term" value="F:zinc ion binding"/>
    <property type="evidence" value="ECO:0007669"/>
    <property type="project" value="UniProtKB-KW"/>
</dbReference>
<evidence type="ECO:0000256" key="8">
    <source>
        <dbReference type="ARBA" id="ARBA00022786"/>
    </source>
</evidence>
<evidence type="ECO:0000256" key="3">
    <source>
        <dbReference type="ARBA" id="ARBA00012483"/>
    </source>
</evidence>
<keyword evidence="15" id="KW-0732">Signal</keyword>
<keyword evidence="18" id="KW-1185">Reference proteome</keyword>
<dbReference type="EC" id="2.3.2.27" evidence="3"/>
<dbReference type="InterPro" id="IPR046450">
    <property type="entry name" value="PA_dom_sf"/>
</dbReference>
<organism evidence="17 18">
    <name type="scientific">Phytophthora citrophthora</name>
    <dbReference type="NCBI Taxonomy" id="4793"/>
    <lineage>
        <taxon>Eukaryota</taxon>
        <taxon>Sar</taxon>
        <taxon>Stramenopiles</taxon>
        <taxon>Oomycota</taxon>
        <taxon>Peronosporomycetes</taxon>
        <taxon>Peronosporales</taxon>
        <taxon>Peronosporaceae</taxon>
        <taxon>Phytophthora</taxon>
    </lineage>
</organism>
<evidence type="ECO:0000256" key="11">
    <source>
        <dbReference type="ARBA" id="ARBA00023136"/>
    </source>
</evidence>
<dbReference type="InterPro" id="IPR001841">
    <property type="entry name" value="Znf_RING"/>
</dbReference>
<keyword evidence="4" id="KW-0808">Transferase</keyword>
<dbReference type="PROSITE" id="PS50089">
    <property type="entry name" value="ZF_RING_2"/>
    <property type="match status" value="1"/>
</dbReference>
<dbReference type="Gene3D" id="3.30.40.10">
    <property type="entry name" value="Zinc/RING finger domain, C3HC4 (zinc finger)"/>
    <property type="match status" value="1"/>
</dbReference>
<sequence>MTPHLSILSASQSYSPIPLTPSSTQSPMSRAWLSLVLLALLTSTASALVIERPDCKLMTHVSGEFTNLTLLETGDLQNLEVVPVIPFTACEPLRGQDLTGKVALILRGDCNFVQKVWHAQRAHAAAVVVMDNELRHEPPYHIIMMKDDMASSIRIPSVFISYASGEWLLDAMNRALPWNPLQITMNTNGELPQASTSNRLLKRVIAYIFLISIVCAFSSGLSLLSSAIFQWVGKTRRARAAKQLPIAKYERNMQRTLLEHLLEDQFVLDRIPLAEIETVSSPTEVENEAVLSTEASSSPHGTTADEDIYLEKEEEEAHDENEDPVTDGITYRSSTDSESETCPICLDDFEDGADVKVLPCQHFFHVDCINPWLEGRSGRCPLCKQDAIATIAGASKKIFGFPLPRIDQVLQQEHWVHTFFLMLPASFISCLIVNAAASIIGTMWP</sequence>
<dbReference type="SMART" id="SM00184">
    <property type="entry name" value="RING"/>
    <property type="match status" value="1"/>
</dbReference>
<reference evidence="17" key="1">
    <citation type="submission" date="2023-08" db="EMBL/GenBank/DDBJ databases">
        <title>Reference Genome Resource for the Citrus Pathogen Phytophthora citrophthora.</title>
        <authorList>
            <person name="Moller H."/>
            <person name="Coetzee B."/>
            <person name="Rose L.J."/>
            <person name="Van Niekerk J.M."/>
        </authorList>
    </citation>
    <scope>NUCLEOTIDE SEQUENCE</scope>
    <source>
        <strain evidence="17">STE-U-9442</strain>
    </source>
</reference>
<dbReference type="Pfam" id="PF13639">
    <property type="entry name" value="zf-RING_2"/>
    <property type="match status" value="1"/>
</dbReference>
<evidence type="ECO:0000256" key="2">
    <source>
        <dbReference type="ARBA" id="ARBA00004141"/>
    </source>
</evidence>
<dbReference type="CDD" id="cd16454">
    <property type="entry name" value="RING-H2_PA-TM-RING"/>
    <property type="match status" value="1"/>
</dbReference>
<evidence type="ECO:0000256" key="4">
    <source>
        <dbReference type="ARBA" id="ARBA00022679"/>
    </source>
</evidence>
<dbReference type="EMBL" id="JASMQC010000002">
    <property type="protein sequence ID" value="KAK1947240.1"/>
    <property type="molecule type" value="Genomic_DNA"/>
</dbReference>
<comment type="subcellular location">
    <subcellularLocation>
        <location evidence="2">Membrane</location>
        <topology evidence="2">Multi-pass membrane protein</topology>
    </subcellularLocation>
</comment>
<feature type="compositionally biased region" description="Acidic residues" evidence="13">
    <location>
        <begin position="314"/>
        <end position="325"/>
    </location>
</feature>
<evidence type="ECO:0000256" key="14">
    <source>
        <dbReference type="SAM" id="Phobius"/>
    </source>
</evidence>
<dbReference type="GO" id="GO:0061630">
    <property type="term" value="F:ubiquitin protein ligase activity"/>
    <property type="evidence" value="ECO:0007669"/>
    <property type="project" value="UniProtKB-EC"/>
</dbReference>
<evidence type="ECO:0000259" key="16">
    <source>
        <dbReference type="PROSITE" id="PS50089"/>
    </source>
</evidence>
<comment type="catalytic activity">
    <reaction evidence="1">
        <text>S-ubiquitinyl-[E2 ubiquitin-conjugating enzyme]-L-cysteine + [acceptor protein]-L-lysine = [E2 ubiquitin-conjugating enzyme]-L-cysteine + N(6)-ubiquitinyl-[acceptor protein]-L-lysine.</text>
        <dbReference type="EC" id="2.3.2.27"/>
    </reaction>
</comment>
<dbReference type="PANTHER" id="PTHR45977:SF4">
    <property type="entry name" value="RING-TYPE DOMAIN-CONTAINING PROTEIN"/>
    <property type="match status" value="1"/>
</dbReference>
<evidence type="ECO:0000313" key="18">
    <source>
        <dbReference type="Proteomes" id="UP001259832"/>
    </source>
</evidence>
<accession>A0AAD9LRM5</accession>
<feature type="region of interest" description="Disordered" evidence="13">
    <location>
        <begin position="314"/>
        <end position="335"/>
    </location>
</feature>
<dbReference type="GO" id="GO:0006511">
    <property type="term" value="P:ubiquitin-dependent protein catabolic process"/>
    <property type="evidence" value="ECO:0007669"/>
    <property type="project" value="TreeGrafter"/>
</dbReference>
<comment type="caution">
    <text evidence="17">The sequence shown here is derived from an EMBL/GenBank/DDBJ whole genome shotgun (WGS) entry which is preliminary data.</text>
</comment>
<dbReference type="Proteomes" id="UP001259832">
    <property type="component" value="Unassembled WGS sequence"/>
</dbReference>
<gene>
    <name evidence="17" type="ORF">P3T76_001250</name>
</gene>
<keyword evidence="10 14" id="KW-1133">Transmembrane helix</keyword>
<evidence type="ECO:0000256" key="12">
    <source>
        <dbReference type="PROSITE-ProRule" id="PRU00175"/>
    </source>
</evidence>
<evidence type="ECO:0000256" key="5">
    <source>
        <dbReference type="ARBA" id="ARBA00022692"/>
    </source>
</evidence>
<dbReference type="GO" id="GO:0016020">
    <property type="term" value="C:membrane"/>
    <property type="evidence" value="ECO:0007669"/>
    <property type="project" value="UniProtKB-SubCell"/>
</dbReference>
<evidence type="ECO:0000256" key="6">
    <source>
        <dbReference type="ARBA" id="ARBA00022723"/>
    </source>
</evidence>
<dbReference type="SMART" id="SM00744">
    <property type="entry name" value="RINGv"/>
    <property type="match status" value="1"/>
</dbReference>
<dbReference type="InterPro" id="IPR003137">
    <property type="entry name" value="PA_domain"/>
</dbReference>